<evidence type="ECO:0000313" key="1">
    <source>
        <dbReference type="EMBL" id="CAD8049774.1"/>
    </source>
</evidence>
<dbReference type="Proteomes" id="UP000692954">
    <property type="component" value="Unassembled WGS sequence"/>
</dbReference>
<comment type="caution">
    <text evidence="1">The sequence shown here is derived from an EMBL/GenBank/DDBJ whole genome shotgun (WGS) entry which is preliminary data.</text>
</comment>
<name>A0A8S1KG62_9CILI</name>
<dbReference type="EMBL" id="CAJJDN010000004">
    <property type="protein sequence ID" value="CAD8049774.1"/>
    <property type="molecule type" value="Genomic_DNA"/>
</dbReference>
<keyword evidence="2" id="KW-1185">Reference proteome</keyword>
<protein>
    <submittedName>
        <fullName evidence="1">Uncharacterized protein</fullName>
    </submittedName>
</protein>
<evidence type="ECO:0000313" key="2">
    <source>
        <dbReference type="Proteomes" id="UP000692954"/>
    </source>
</evidence>
<reference evidence="1" key="1">
    <citation type="submission" date="2021-01" db="EMBL/GenBank/DDBJ databases">
        <authorList>
            <consortium name="Genoscope - CEA"/>
            <person name="William W."/>
        </authorList>
    </citation>
    <scope>NUCLEOTIDE SEQUENCE</scope>
</reference>
<gene>
    <name evidence="1" type="ORF">PSON_ATCC_30995.1.T0040309</name>
</gene>
<accession>A0A8S1KG62</accession>
<sequence>MNSSLYQKRECFSQKIRRNENEKMFQEKRIPQISKEIMQNLINIKDQESINRLTDATTGSKEQTQDLIQIGGLKFFYELLQSKEKTNAFIALGNLCSEKIVQEEVLELNIIEYMIEEVHRYKTLEDLSLRLWFLKENAIAKREKLFHIFWMYQKKYPNILKIQQECFQGFYALIKIKFIQDELMELCCNNLNKGIDNIILKILFHLINGDMKFVKILHESQFIQYCAKHLQISSRQKYTLRILYYYAQYYVDQIIQNKDIVNQILIIQNSQKHQKQILLLHYAILFKCSSQQFINIIKDFEIINNLRILLENFQFEQQILCVLALLKEINKDLIMGLIPDLERIYDNKKENDRFLRKLQVILD</sequence>
<proteinExistence type="predicted"/>
<dbReference type="AlphaFoldDB" id="A0A8S1KG62"/>
<organism evidence="1 2">
    <name type="scientific">Paramecium sonneborni</name>
    <dbReference type="NCBI Taxonomy" id="65129"/>
    <lineage>
        <taxon>Eukaryota</taxon>
        <taxon>Sar</taxon>
        <taxon>Alveolata</taxon>
        <taxon>Ciliophora</taxon>
        <taxon>Intramacronucleata</taxon>
        <taxon>Oligohymenophorea</taxon>
        <taxon>Peniculida</taxon>
        <taxon>Parameciidae</taxon>
        <taxon>Paramecium</taxon>
    </lineage>
</organism>